<reference evidence="1 2" key="1">
    <citation type="journal article" date="2020" name="Cell">
        <title>Large-Scale Comparative Analyses of Tick Genomes Elucidate Their Genetic Diversity and Vector Capacities.</title>
        <authorList>
            <consortium name="Tick Genome and Microbiome Consortium (TIGMIC)"/>
            <person name="Jia N."/>
            <person name="Wang J."/>
            <person name="Shi W."/>
            <person name="Du L."/>
            <person name="Sun Y."/>
            <person name="Zhan W."/>
            <person name="Jiang J.F."/>
            <person name="Wang Q."/>
            <person name="Zhang B."/>
            <person name="Ji P."/>
            <person name="Bell-Sakyi L."/>
            <person name="Cui X.M."/>
            <person name="Yuan T.T."/>
            <person name="Jiang B.G."/>
            <person name="Yang W.F."/>
            <person name="Lam T.T."/>
            <person name="Chang Q.C."/>
            <person name="Ding S.J."/>
            <person name="Wang X.J."/>
            <person name="Zhu J.G."/>
            <person name="Ruan X.D."/>
            <person name="Zhao L."/>
            <person name="Wei J.T."/>
            <person name="Ye R.Z."/>
            <person name="Que T.C."/>
            <person name="Du C.H."/>
            <person name="Zhou Y.H."/>
            <person name="Cheng J.X."/>
            <person name="Dai P.F."/>
            <person name="Guo W.B."/>
            <person name="Han X.H."/>
            <person name="Huang E.J."/>
            <person name="Li L.F."/>
            <person name="Wei W."/>
            <person name="Gao Y.C."/>
            <person name="Liu J.Z."/>
            <person name="Shao H.Z."/>
            <person name="Wang X."/>
            <person name="Wang C.C."/>
            <person name="Yang T.C."/>
            <person name="Huo Q.B."/>
            <person name="Li W."/>
            <person name="Chen H.Y."/>
            <person name="Chen S.E."/>
            <person name="Zhou L.G."/>
            <person name="Ni X.B."/>
            <person name="Tian J.H."/>
            <person name="Sheng Y."/>
            <person name="Liu T."/>
            <person name="Pan Y.S."/>
            <person name="Xia L.Y."/>
            <person name="Li J."/>
            <person name="Zhao F."/>
            <person name="Cao W.C."/>
        </authorList>
    </citation>
    <scope>NUCLEOTIDE SEQUENCE [LARGE SCALE GENOMIC DNA]</scope>
    <source>
        <strain evidence="1">HaeL-2018</strain>
    </source>
</reference>
<gene>
    <name evidence="1" type="ORF">HPB48_015777</name>
</gene>
<comment type="caution">
    <text evidence="1">The sequence shown here is derived from an EMBL/GenBank/DDBJ whole genome shotgun (WGS) entry which is preliminary data.</text>
</comment>
<evidence type="ECO:0000313" key="2">
    <source>
        <dbReference type="Proteomes" id="UP000821853"/>
    </source>
</evidence>
<sequence length="120" mass="14033">MLARVVPVALTKRAVQWYRLAVQQAATFTELKAAIHRVFVLVDYHRKMQRELELRTQAPEKSPLEFVRSMEELNQIPEQTAPNDERAERVVRKAHSTFVAYLRGAQFRDLEELAAEMKRI</sequence>
<accession>A0A9J6GA67</accession>
<evidence type="ECO:0000313" key="1">
    <source>
        <dbReference type="EMBL" id="KAH9372075.1"/>
    </source>
</evidence>
<dbReference type="OMA" id="AIHRVFV"/>
<dbReference type="OrthoDB" id="6501158at2759"/>
<name>A0A9J6GA67_HAELO</name>
<dbReference type="VEuPathDB" id="VectorBase:HLOH_052257"/>
<dbReference type="AlphaFoldDB" id="A0A9J6GA67"/>
<keyword evidence="2" id="KW-1185">Reference proteome</keyword>
<protein>
    <recommendedName>
        <fullName evidence="3">Retrotransposon gag domain-containing protein</fullName>
    </recommendedName>
</protein>
<dbReference type="EMBL" id="JABSTR010000005">
    <property type="protein sequence ID" value="KAH9372075.1"/>
    <property type="molecule type" value="Genomic_DNA"/>
</dbReference>
<evidence type="ECO:0008006" key="3">
    <source>
        <dbReference type="Google" id="ProtNLM"/>
    </source>
</evidence>
<dbReference type="Proteomes" id="UP000821853">
    <property type="component" value="Chromosome 3"/>
</dbReference>
<organism evidence="1 2">
    <name type="scientific">Haemaphysalis longicornis</name>
    <name type="common">Bush tick</name>
    <dbReference type="NCBI Taxonomy" id="44386"/>
    <lineage>
        <taxon>Eukaryota</taxon>
        <taxon>Metazoa</taxon>
        <taxon>Ecdysozoa</taxon>
        <taxon>Arthropoda</taxon>
        <taxon>Chelicerata</taxon>
        <taxon>Arachnida</taxon>
        <taxon>Acari</taxon>
        <taxon>Parasitiformes</taxon>
        <taxon>Ixodida</taxon>
        <taxon>Ixodoidea</taxon>
        <taxon>Ixodidae</taxon>
        <taxon>Haemaphysalinae</taxon>
        <taxon>Haemaphysalis</taxon>
    </lineage>
</organism>
<proteinExistence type="predicted"/>